<gene>
    <name evidence="1" type="ORF">MOC71_16445</name>
</gene>
<dbReference type="EMBL" id="JALAOH010000055">
    <property type="protein sequence ID" value="MCY8318282.1"/>
    <property type="molecule type" value="Genomic_DNA"/>
</dbReference>
<name>A0AAP3CKZ6_BACVA</name>
<dbReference type="Proteomes" id="UP001067121">
    <property type="component" value="Unassembled WGS sequence"/>
</dbReference>
<reference evidence="1" key="1">
    <citation type="submission" date="2022-02" db="EMBL/GenBank/DDBJ databases">
        <title>Crop Bioprotection Bacillus Genome Sequencing.</title>
        <authorList>
            <person name="Dunlap C."/>
        </authorList>
    </citation>
    <scope>NUCLEOTIDE SEQUENCE</scope>
    <source>
        <strain evidence="1">98-1</strain>
    </source>
</reference>
<organism evidence="1 2">
    <name type="scientific">Bacillus vallismortis</name>
    <dbReference type="NCBI Taxonomy" id="72361"/>
    <lineage>
        <taxon>Bacteria</taxon>
        <taxon>Bacillati</taxon>
        <taxon>Bacillota</taxon>
        <taxon>Bacilli</taxon>
        <taxon>Bacillales</taxon>
        <taxon>Bacillaceae</taxon>
        <taxon>Bacillus</taxon>
    </lineage>
</organism>
<sequence>MAINLKIKHEKPKGLSINDIQDGFFILKDEDVWVIKKDFMNKSPYI</sequence>
<protein>
    <submittedName>
        <fullName evidence="1">Uncharacterized protein</fullName>
    </submittedName>
</protein>
<evidence type="ECO:0000313" key="1">
    <source>
        <dbReference type="EMBL" id="MCY8318282.1"/>
    </source>
</evidence>
<evidence type="ECO:0000313" key="2">
    <source>
        <dbReference type="Proteomes" id="UP001067121"/>
    </source>
</evidence>
<dbReference type="AlphaFoldDB" id="A0AAP3CKZ6"/>
<accession>A0AAP3CKZ6</accession>
<comment type="caution">
    <text evidence="1">The sequence shown here is derived from an EMBL/GenBank/DDBJ whole genome shotgun (WGS) entry which is preliminary data.</text>
</comment>
<proteinExistence type="predicted"/>